<feature type="transmembrane region" description="Helical" evidence="12">
    <location>
        <begin position="143"/>
        <end position="166"/>
    </location>
</feature>
<dbReference type="Pfam" id="PF01040">
    <property type="entry name" value="UbiA"/>
    <property type="match status" value="1"/>
</dbReference>
<evidence type="ECO:0000256" key="3">
    <source>
        <dbReference type="ARBA" id="ARBA00005985"/>
    </source>
</evidence>
<evidence type="ECO:0000313" key="14">
    <source>
        <dbReference type="Proteomes" id="UP000460298"/>
    </source>
</evidence>
<dbReference type="PANTHER" id="PTHR11048">
    <property type="entry name" value="PRENYLTRANSFERASES"/>
    <property type="match status" value="1"/>
</dbReference>
<dbReference type="EC" id="2.5.1.39" evidence="11"/>
<comment type="subcellular location">
    <subcellularLocation>
        <location evidence="2">Membrane</location>
        <topology evidence="2">Multi-pass membrane protein</topology>
    </subcellularLocation>
</comment>
<organism evidence="13 14">
    <name type="scientific">Leptonema illini</name>
    <dbReference type="NCBI Taxonomy" id="183"/>
    <lineage>
        <taxon>Bacteria</taxon>
        <taxon>Pseudomonadati</taxon>
        <taxon>Spirochaetota</taxon>
        <taxon>Spirochaetia</taxon>
        <taxon>Leptospirales</taxon>
        <taxon>Leptospiraceae</taxon>
        <taxon>Leptonema</taxon>
    </lineage>
</organism>
<evidence type="ECO:0000256" key="12">
    <source>
        <dbReference type="SAM" id="Phobius"/>
    </source>
</evidence>
<feature type="transmembrane region" description="Helical" evidence="12">
    <location>
        <begin position="93"/>
        <end position="113"/>
    </location>
</feature>
<dbReference type="InterPro" id="IPR000537">
    <property type="entry name" value="UbiA_prenyltransferase"/>
</dbReference>
<evidence type="ECO:0000256" key="4">
    <source>
        <dbReference type="ARBA" id="ARBA00022475"/>
    </source>
</evidence>
<dbReference type="InterPro" id="IPR006371">
    <property type="entry name" value="Polyprenyltransferase_UbiA-li"/>
</dbReference>
<keyword evidence="4" id="KW-1003">Cell membrane</keyword>
<dbReference type="GO" id="GO:0006744">
    <property type="term" value="P:ubiquinone biosynthetic process"/>
    <property type="evidence" value="ECO:0007669"/>
    <property type="project" value="UniProtKB-KW"/>
</dbReference>
<dbReference type="Gene3D" id="1.10.357.140">
    <property type="entry name" value="UbiA prenyltransferase"/>
    <property type="match status" value="1"/>
</dbReference>
<dbReference type="NCBIfam" id="TIGR01475">
    <property type="entry name" value="ubiA_other"/>
    <property type="match status" value="1"/>
</dbReference>
<reference evidence="13 14" key="1">
    <citation type="submission" date="2019-10" db="EMBL/GenBank/DDBJ databases">
        <title>Extracellular Electron Transfer in a Candidatus Methanoperedens spp. Enrichment Culture.</title>
        <authorList>
            <person name="Berger S."/>
            <person name="Rangel Shaw D."/>
            <person name="Berben T."/>
            <person name="In 'T Zandt M."/>
            <person name="Frank J."/>
            <person name="Reimann J."/>
            <person name="Jetten M.S.M."/>
            <person name="Welte C.U."/>
        </authorList>
    </citation>
    <scope>NUCLEOTIDE SEQUENCE [LARGE SCALE GENOMIC DNA]</scope>
    <source>
        <strain evidence="13">SB12</strain>
    </source>
</reference>
<feature type="transmembrane region" description="Helical" evidence="12">
    <location>
        <begin position="172"/>
        <end position="190"/>
    </location>
</feature>
<evidence type="ECO:0000256" key="5">
    <source>
        <dbReference type="ARBA" id="ARBA00022519"/>
    </source>
</evidence>
<evidence type="ECO:0000256" key="9">
    <source>
        <dbReference type="ARBA" id="ARBA00022989"/>
    </source>
</evidence>
<dbReference type="InterPro" id="IPR044878">
    <property type="entry name" value="UbiA_sf"/>
</dbReference>
<keyword evidence="8 12" id="KW-0812">Transmembrane</keyword>
<keyword evidence="9 12" id="KW-1133">Transmembrane helix</keyword>
<dbReference type="FunFam" id="1.10.357.140:FF:000008">
    <property type="entry name" value="4-hydroxybenzoate octaprenyltransferase"/>
    <property type="match status" value="1"/>
</dbReference>
<dbReference type="PANTHER" id="PTHR11048:SF28">
    <property type="entry name" value="4-HYDROXYBENZOATE POLYPRENYLTRANSFERASE, MITOCHONDRIAL"/>
    <property type="match status" value="1"/>
</dbReference>
<evidence type="ECO:0000256" key="10">
    <source>
        <dbReference type="ARBA" id="ARBA00023136"/>
    </source>
</evidence>
<feature type="transmembrane region" description="Helical" evidence="12">
    <location>
        <begin position="119"/>
        <end position="136"/>
    </location>
</feature>
<dbReference type="EMBL" id="WBUI01000002">
    <property type="protein sequence ID" value="KAB2934611.1"/>
    <property type="molecule type" value="Genomic_DNA"/>
</dbReference>
<dbReference type="FunFam" id="1.20.120.1780:FF:000001">
    <property type="entry name" value="4-hydroxybenzoate octaprenyltransferase"/>
    <property type="match status" value="1"/>
</dbReference>
<comment type="similarity">
    <text evidence="3">Belongs to the UbiA prenyltransferase family.</text>
</comment>
<dbReference type="CDD" id="cd13959">
    <property type="entry name" value="PT_UbiA_COQ2"/>
    <property type="match status" value="1"/>
</dbReference>
<sequence length="298" mass="32926">MQKPIRRLSDYLRMIKFSHSLFALPFAGVALVQLLYYDPSVLERSDFLKLLAGIVICMVAMRSAAMGFNRIVDRRFDAANPRTANREIPSGTISLSSAVFFVVLFLAIFVAAAFWIQPLAGWLSPIPIIVTLGYSFTKRFTYLCHLVLGLALGLVPPAVWVAVAGTITIEPLLWMLGVAFYTAGFDILYASQDLEFDRNVGLRSIPARFGLSKAFWIARSFHLLSFLTFVSVALLAGTGWFFAFTLAVVGGLFVFQHVLVGNGRLDRIPIAFFNVNAAISAVIFIGLLVDRFILPGFL</sequence>
<gene>
    <name evidence="13" type="ORF">F9K24_02210</name>
</gene>
<dbReference type="GO" id="GO:0005886">
    <property type="term" value="C:plasma membrane"/>
    <property type="evidence" value="ECO:0007669"/>
    <property type="project" value="TreeGrafter"/>
</dbReference>
<dbReference type="AlphaFoldDB" id="A0A833H498"/>
<dbReference type="GO" id="GO:0008412">
    <property type="term" value="F:4-hydroxybenzoate polyprenyltransferase activity"/>
    <property type="evidence" value="ECO:0007669"/>
    <property type="project" value="UniProtKB-EC"/>
</dbReference>
<feature type="transmembrane region" description="Helical" evidence="12">
    <location>
        <begin position="272"/>
        <end position="294"/>
    </location>
</feature>
<feature type="transmembrane region" description="Helical" evidence="12">
    <location>
        <begin position="211"/>
        <end position="234"/>
    </location>
</feature>
<dbReference type="Gene3D" id="1.20.120.1780">
    <property type="entry name" value="UbiA prenyltransferase"/>
    <property type="match status" value="1"/>
</dbReference>
<proteinExistence type="inferred from homology"/>
<dbReference type="Proteomes" id="UP000460298">
    <property type="component" value="Unassembled WGS sequence"/>
</dbReference>
<feature type="transmembrane region" description="Helical" evidence="12">
    <location>
        <begin position="240"/>
        <end position="260"/>
    </location>
</feature>
<keyword evidence="7" id="KW-0831">Ubiquinone biosynthesis</keyword>
<feature type="transmembrane region" description="Helical" evidence="12">
    <location>
        <begin position="50"/>
        <end position="72"/>
    </location>
</feature>
<keyword evidence="10 12" id="KW-0472">Membrane</keyword>
<evidence type="ECO:0000256" key="11">
    <source>
        <dbReference type="ARBA" id="ARBA00034524"/>
    </source>
</evidence>
<evidence type="ECO:0000313" key="13">
    <source>
        <dbReference type="EMBL" id="KAB2934611.1"/>
    </source>
</evidence>
<evidence type="ECO:0000256" key="6">
    <source>
        <dbReference type="ARBA" id="ARBA00022679"/>
    </source>
</evidence>
<protein>
    <recommendedName>
        <fullName evidence="11">4-hydroxybenzoate polyprenyltransferase</fullName>
        <ecNumber evidence="11">2.5.1.39</ecNumber>
    </recommendedName>
</protein>
<accession>A0A833H498</accession>
<comment type="cofactor">
    <cofactor evidence="1">
        <name>Mg(2+)</name>
        <dbReference type="ChEBI" id="CHEBI:18420"/>
    </cofactor>
</comment>
<evidence type="ECO:0000256" key="8">
    <source>
        <dbReference type="ARBA" id="ARBA00022692"/>
    </source>
</evidence>
<keyword evidence="5" id="KW-0997">Cell inner membrane</keyword>
<evidence type="ECO:0000256" key="1">
    <source>
        <dbReference type="ARBA" id="ARBA00001946"/>
    </source>
</evidence>
<evidence type="ECO:0000256" key="7">
    <source>
        <dbReference type="ARBA" id="ARBA00022688"/>
    </source>
</evidence>
<feature type="transmembrane region" description="Helical" evidence="12">
    <location>
        <begin position="21"/>
        <end position="38"/>
    </location>
</feature>
<keyword evidence="6 13" id="KW-0808">Transferase</keyword>
<evidence type="ECO:0000256" key="2">
    <source>
        <dbReference type="ARBA" id="ARBA00004141"/>
    </source>
</evidence>
<comment type="caution">
    <text evidence="13">The sequence shown here is derived from an EMBL/GenBank/DDBJ whole genome shotgun (WGS) entry which is preliminary data.</text>
</comment>
<dbReference type="InterPro" id="IPR039653">
    <property type="entry name" value="Prenyltransferase"/>
</dbReference>
<name>A0A833H498_9LEPT</name>